<proteinExistence type="predicted"/>
<sequence length="509" mass="57306">MMTFFPCLTEESYGLIFGVRISGIKAAYITPLTTDSGLQFLIDYLSLDSDDGQAHVDEYVRAFCMYLMGVFFFPSGHSTINLGYLANFEHLHELGSIDFGGAIYYHLLRCLDRASRQTGVVSSPQMGGFVILLEVWFYEYFRAANPILTEYTDERPRLRAWHGPCRARLTIELNSHKEDGSSDDLFLPFGGIYALMSRRHHKQDAYYHDGLLSFCSIFERKVYKVEVPDRHRICGTSFGWLLTTGENSDMKLFHPFTGKVLDLPPLQVSNNSLRYKYSLETGILYNATINAEECFADYIRNIYTDEAVASCGSDSSNSISHPPIVLNIPLLFGKIVHKQLYFTRPGKDDSWIAIESEHGNNYDDLTYFNGEYYALKFSGDVLVVKGLDGYSMPTTSLVASSNKFVSSRDSFYLVATSSDLLKVTRTLLDDFHATQHFLVQKLDFAGAKWLEVESLSNCALFVGVNVSFSVVASDFPGCKENCIYFFTGEDKGVFNLQDGTIQTICPSDS</sequence>
<dbReference type="InterPro" id="IPR005174">
    <property type="entry name" value="KIB1-4_b-propeller"/>
</dbReference>
<evidence type="ECO:0000259" key="2">
    <source>
        <dbReference type="Pfam" id="PF10536"/>
    </source>
</evidence>
<dbReference type="AlphaFoldDB" id="A0A835H0Z4"/>
<keyword evidence="4" id="KW-1185">Reference proteome</keyword>
<comment type="caution">
    <text evidence="3">The sequence shown here is derived from an EMBL/GenBank/DDBJ whole genome shotgun (WGS) entry which is preliminary data.</text>
</comment>
<dbReference type="InterPro" id="IPR019557">
    <property type="entry name" value="AminoTfrase-like_pln_mobile"/>
</dbReference>
<protein>
    <recommendedName>
        <fullName evidence="5">DUF295 domain-containing protein</fullName>
    </recommendedName>
</protein>
<name>A0A835H0Z4_9MAGN</name>
<evidence type="ECO:0000313" key="3">
    <source>
        <dbReference type="EMBL" id="KAF9588748.1"/>
    </source>
</evidence>
<dbReference type="Pfam" id="PF10536">
    <property type="entry name" value="PMD"/>
    <property type="match status" value="1"/>
</dbReference>
<feature type="domain" description="KIB1-4 beta-propeller" evidence="1">
    <location>
        <begin position="215"/>
        <end position="495"/>
    </location>
</feature>
<dbReference type="PANTHER" id="PTHR44259">
    <property type="entry name" value="OS07G0183000 PROTEIN-RELATED"/>
    <property type="match status" value="1"/>
</dbReference>
<evidence type="ECO:0000313" key="4">
    <source>
        <dbReference type="Proteomes" id="UP000631114"/>
    </source>
</evidence>
<reference evidence="3 4" key="1">
    <citation type="submission" date="2020-10" db="EMBL/GenBank/DDBJ databases">
        <title>The Coptis chinensis genome and diversification of protoberbering-type alkaloids.</title>
        <authorList>
            <person name="Wang B."/>
            <person name="Shu S."/>
            <person name="Song C."/>
            <person name="Liu Y."/>
        </authorList>
    </citation>
    <scope>NUCLEOTIDE SEQUENCE [LARGE SCALE GENOMIC DNA]</scope>
    <source>
        <strain evidence="3">HL-2020</strain>
        <tissue evidence="3">Leaf</tissue>
    </source>
</reference>
<evidence type="ECO:0000259" key="1">
    <source>
        <dbReference type="Pfam" id="PF03478"/>
    </source>
</evidence>
<evidence type="ECO:0008006" key="5">
    <source>
        <dbReference type="Google" id="ProtNLM"/>
    </source>
</evidence>
<accession>A0A835H0Z4</accession>
<feature type="domain" description="Aminotransferase-like plant mobile" evidence="2">
    <location>
        <begin position="57"/>
        <end position="166"/>
    </location>
</feature>
<dbReference type="Proteomes" id="UP000631114">
    <property type="component" value="Unassembled WGS sequence"/>
</dbReference>
<gene>
    <name evidence="3" type="ORF">IFM89_015475</name>
</gene>
<dbReference type="Pfam" id="PF03478">
    <property type="entry name" value="Beta-prop_KIB1-4"/>
    <property type="match status" value="1"/>
</dbReference>
<organism evidence="3 4">
    <name type="scientific">Coptis chinensis</name>
    <dbReference type="NCBI Taxonomy" id="261450"/>
    <lineage>
        <taxon>Eukaryota</taxon>
        <taxon>Viridiplantae</taxon>
        <taxon>Streptophyta</taxon>
        <taxon>Embryophyta</taxon>
        <taxon>Tracheophyta</taxon>
        <taxon>Spermatophyta</taxon>
        <taxon>Magnoliopsida</taxon>
        <taxon>Ranunculales</taxon>
        <taxon>Ranunculaceae</taxon>
        <taxon>Coptidoideae</taxon>
        <taxon>Coptis</taxon>
    </lineage>
</organism>
<dbReference type="EMBL" id="JADFTS010000009">
    <property type="protein sequence ID" value="KAF9588748.1"/>
    <property type="molecule type" value="Genomic_DNA"/>
</dbReference>
<dbReference type="InterPro" id="IPR050942">
    <property type="entry name" value="F-box_BR-signaling"/>
</dbReference>
<dbReference type="OrthoDB" id="1855887at2759"/>